<keyword evidence="2" id="KW-1185">Reference proteome</keyword>
<dbReference type="SUPFAM" id="SSF52047">
    <property type="entry name" value="RNI-like"/>
    <property type="match status" value="1"/>
</dbReference>
<evidence type="ECO:0000313" key="1">
    <source>
        <dbReference type="EMBL" id="TFY76044.1"/>
    </source>
</evidence>
<dbReference type="OrthoDB" id="3172239at2759"/>
<protein>
    <recommendedName>
        <fullName evidence="3">F-box domain-containing protein</fullName>
    </recommendedName>
</protein>
<dbReference type="EMBL" id="SFCI01001340">
    <property type="protein sequence ID" value="TFY76044.1"/>
    <property type="molecule type" value="Genomic_DNA"/>
</dbReference>
<dbReference type="Proteomes" id="UP000298061">
    <property type="component" value="Unassembled WGS sequence"/>
</dbReference>
<dbReference type="STRING" id="135208.A0A4Y9ZP56"/>
<evidence type="ECO:0000313" key="2">
    <source>
        <dbReference type="Proteomes" id="UP000298061"/>
    </source>
</evidence>
<reference evidence="1 2" key="1">
    <citation type="submission" date="2019-02" db="EMBL/GenBank/DDBJ databases">
        <title>Genome sequencing of the rare red list fungi Hericium alpestre (H. flagellum).</title>
        <authorList>
            <person name="Buettner E."/>
            <person name="Kellner H."/>
        </authorList>
    </citation>
    <scope>NUCLEOTIDE SEQUENCE [LARGE SCALE GENOMIC DNA]</scope>
    <source>
        <strain evidence="1 2">DSM 108284</strain>
    </source>
</reference>
<accession>A0A4Y9ZP56</accession>
<dbReference type="Gene3D" id="3.80.10.10">
    <property type="entry name" value="Ribonuclease Inhibitor"/>
    <property type="match status" value="1"/>
</dbReference>
<evidence type="ECO:0008006" key="3">
    <source>
        <dbReference type="Google" id="ProtNLM"/>
    </source>
</evidence>
<dbReference type="AlphaFoldDB" id="A0A4Y9ZP56"/>
<sequence length="489" mass="54715">MKIFKLSFPDIDRGESRQYHASGWLTIVGVCRYWRAVAFSAGIFWTDIVFHPMRCAEVMLERAGSAPLSIYYNFGWNYVLTASDEETVELALRQMHHVQDIELHGPGMVVCSLTQMMTQPAPILQSLKLVPNTDLGGLGRSMLSNELFSGQAPQLRSLDLSMMSISMASPVLTHLSYLSLLDIPVKLSFTEAELLTRLQSLPQLECLRIRYVFPGPPSSAGTQDNLLPKGLVTLPNLAKLSVCSSSLYSATVMRYLEVPSSTKMWLGVSDKDLSIIAPIAPQFIDPFGRPPIDRVDIIFEASNGSWQVKMRAFPDNDATDDPHAFTFVFSAYVPPRKQCTTIGMALQNLSLSSVRMLRITLPETNSSRFHFESEGWHMILQHFTALEDLELCGTLSFEIGIALVRRSGQYEPATAFPALHTLRIPELHFKPNDSLFVDGVVLLVDTWIHRAFLRFVRQCPQEINLVVEGWSISRDVYMAVVLGPGDADR</sequence>
<comment type="caution">
    <text evidence="1">The sequence shown here is derived from an EMBL/GenBank/DDBJ whole genome shotgun (WGS) entry which is preliminary data.</text>
</comment>
<organism evidence="1 2">
    <name type="scientific">Hericium alpestre</name>
    <dbReference type="NCBI Taxonomy" id="135208"/>
    <lineage>
        <taxon>Eukaryota</taxon>
        <taxon>Fungi</taxon>
        <taxon>Dikarya</taxon>
        <taxon>Basidiomycota</taxon>
        <taxon>Agaricomycotina</taxon>
        <taxon>Agaricomycetes</taxon>
        <taxon>Russulales</taxon>
        <taxon>Hericiaceae</taxon>
        <taxon>Hericium</taxon>
    </lineage>
</organism>
<name>A0A4Y9ZP56_9AGAM</name>
<gene>
    <name evidence="1" type="ORF">EWM64_g7969</name>
</gene>
<proteinExistence type="predicted"/>
<dbReference type="InterPro" id="IPR032675">
    <property type="entry name" value="LRR_dom_sf"/>
</dbReference>